<evidence type="ECO:0000256" key="3">
    <source>
        <dbReference type="ARBA" id="ARBA00022677"/>
    </source>
</evidence>
<comment type="caution">
    <text evidence="9">The sequence shown here is derived from an EMBL/GenBank/DDBJ whole genome shotgun (WGS) entry which is preliminary data.</text>
</comment>
<evidence type="ECO:0000256" key="5">
    <source>
        <dbReference type="ARBA" id="ARBA00022989"/>
    </source>
</evidence>
<proteinExistence type="inferred from homology"/>
<feature type="transmembrane region" description="Helical" evidence="8">
    <location>
        <begin position="27"/>
        <end position="49"/>
    </location>
</feature>
<accession>A0A438EFU3</accession>
<evidence type="ECO:0000256" key="1">
    <source>
        <dbReference type="ARBA" id="ARBA00002582"/>
    </source>
</evidence>
<dbReference type="Proteomes" id="UP000288805">
    <property type="component" value="Unassembled WGS sequence"/>
</dbReference>
<evidence type="ECO:0000256" key="4">
    <source>
        <dbReference type="ARBA" id="ARBA00022692"/>
    </source>
</evidence>
<evidence type="ECO:0000313" key="9">
    <source>
        <dbReference type="EMBL" id="RVW46581.1"/>
    </source>
</evidence>
<evidence type="ECO:0000256" key="8">
    <source>
        <dbReference type="SAM" id="Phobius"/>
    </source>
</evidence>
<reference evidence="9 10" key="1">
    <citation type="journal article" date="2018" name="PLoS Genet.">
        <title>Population sequencing reveals clonal diversity and ancestral inbreeding in the grapevine cultivar Chardonnay.</title>
        <authorList>
            <person name="Roach M.J."/>
            <person name="Johnson D.L."/>
            <person name="Bohlmann J."/>
            <person name="van Vuuren H.J."/>
            <person name="Jones S.J."/>
            <person name="Pretorius I.S."/>
            <person name="Schmidt S.A."/>
            <person name="Borneman A.R."/>
        </authorList>
    </citation>
    <scope>NUCLEOTIDE SEQUENCE [LARGE SCALE GENOMIC DNA]</scope>
    <source>
        <strain evidence="10">cv. Chardonnay</strain>
        <tissue evidence="9">Leaf</tissue>
    </source>
</reference>
<evidence type="ECO:0000256" key="6">
    <source>
        <dbReference type="ARBA" id="ARBA00023136"/>
    </source>
</evidence>
<evidence type="ECO:0000313" key="10">
    <source>
        <dbReference type="Proteomes" id="UP000288805"/>
    </source>
</evidence>
<dbReference type="PANTHER" id="PTHR33203:SF44">
    <property type="entry name" value="OLEOSIN 20.3 KDA"/>
    <property type="match status" value="1"/>
</dbReference>
<organism evidence="9 10">
    <name type="scientific">Vitis vinifera</name>
    <name type="common">Grape</name>
    <dbReference type="NCBI Taxonomy" id="29760"/>
    <lineage>
        <taxon>Eukaryota</taxon>
        <taxon>Viridiplantae</taxon>
        <taxon>Streptophyta</taxon>
        <taxon>Embryophyta</taxon>
        <taxon>Tracheophyta</taxon>
        <taxon>Spermatophyta</taxon>
        <taxon>Magnoliopsida</taxon>
        <taxon>eudicotyledons</taxon>
        <taxon>Gunneridae</taxon>
        <taxon>Pentapetalae</taxon>
        <taxon>rosids</taxon>
        <taxon>Vitales</taxon>
        <taxon>Vitaceae</taxon>
        <taxon>Viteae</taxon>
        <taxon>Vitis</taxon>
    </lineage>
</organism>
<dbReference type="PROSITE" id="PS00811">
    <property type="entry name" value="OLEOSINS"/>
    <property type="match status" value="1"/>
</dbReference>
<dbReference type="GO" id="GO:0009791">
    <property type="term" value="P:post-embryonic development"/>
    <property type="evidence" value="ECO:0007669"/>
    <property type="project" value="UniProtKB-ARBA"/>
</dbReference>
<dbReference type="GO" id="GO:0048608">
    <property type="term" value="P:reproductive structure development"/>
    <property type="evidence" value="ECO:0007669"/>
    <property type="project" value="UniProtKB-ARBA"/>
</dbReference>
<gene>
    <name evidence="9" type="primary">VvCHDh000272_1</name>
    <name evidence="9" type="ORF">CK203_067374</name>
</gene>
<evidence type="ECO:0000256" key="2">
    <source>
        <dbReference type="ARBA" id="ARBA00010858"/>
    </source>
</evidence>
<dbReference type="EMBL" id="QGNW01001302">
    <property type="protein sequence ID" value="RVW46581.1"/>
    <property type="molecule type" value="Genomic_DNA"/>
</dbReference>
<protein>
    <recommendedName>
        <fullName evidence="7">Oleosin</fullName>
    </recommendedName>
</protein>
<keyword evidence="3 7" id="KW-0551">Lipid droplet</keyword>
<evidence type="ECO:0000256" key="7">
    <source>
        <dbReference type="RuleBase" id="RU000540"/>
    </source>
</evidence>
<dbReference type="AlphaFoldDB" id="A0A438EFU3"/>
<dbReference type="PANTHER" id="PTHR33203">
    <property type="entry name" value="OLEOSIN"/>
    <property type="match status" value="1"/>
</dbReference>
<keyword evidence="6 8" id="KW-0472">Membrane</keyword>
<sequence length="138" mass="14408">MADSPPTYEVEIQSQYHERGGLSISQILALITLLPTGGTLLLFAGLTFAASMVGLAVATPLFLIFSPVLVPAAIVVGLAVSGFVTSQTLGATGVSALSCAWDYLQRVLEASPLKDVVDRMGKGHALKDGPVSFVQFET</sequence>
<comment type="similarity">
    <text evidence="2 7">Belongs to the oleosin family.</text>
</comment>
<name>A0A438EFU3_VITVI</name>
<dbReference type="InterPro" id="IPR000136">
    <property type="entry name" value="Oleosin"/>
</dbReference>
<dbReference type="Pfam" id="PF01277">
    <property type="entry name" value="Oleosin"/>
    <property type="match status" value="1"/>
</dbReference>
<comment type="subcellular location">
    <subcellularLocation>
        <location evidence="7">Lipid droplet</location>
    </subcellularLocation>
    <subcellularLocation>
        <location evidence="7">Membrane</location>
        <topology evidence="7">Multi-pass membrane protein</topology>
    </subcellularLocation>
</comment>
<comment type="function">
    <text evidence="1">May have a structural role to stabilize the lipid body during desiccation of the seed by preventing coalescence of the oil. Probably interacts with both lipid and phospholipid moieties of lipid bodies. May also provide recognition signals for specific lipase anchorage in lipolysis during seedling growth.</text>
</comment>
<keyword evidence="5 8" id="KW-1133">Transmembrane helix</keyword>
<dbReference type="GO" id="GO:0016020">
    <property type="term" value="C:membrane"/>
    <property type="evidence" value="ECO:0007669"/>
    <property type="project" value="UniProtKB-SubCell"/>
</dbReference>
<feature type="transmembrane region" description="Helical" evidence="8">
    <location>
        <begin position="61"/>
        <end position="84"/>
    </location>
</feature>
<keyword evidence="4 8" id="KW-0812">Transmembrane</keyword>
<dbReference type="GO" id="GO:0012511">
    <property type="term" value="C:monolayer-surrounded lipid storage body"/>
    <property type="evidence" value="ECO:0007669"/>
    <property type="project" value="InterPro"/>
</dbReference>